<evidence type="ECO:0000256" key="5">
    <source>
        <dbReference type="ARBA" id="ARBA00022777"/>
    </source>
</evidence>
<dbReference type="Gene3D" id="3.30.230.10">
    <property type="match status" value="1"/>
</dbReference>
<dbReference type="Gene3D" id="3.30.70.890">
    <property type="entry name" value="GHMP kinase, C-terminal domain"/>
    <property type="match status" value="1"/>
</dbReference>
<dbReference type="PANTHER" id="PTHR31814">
    <property type="match status" value="1"/>
</dbReference>
<keyword evidence="10" id="KW-1185">Reference proteome</keyword>
<evidence type="ECO:0000259" key="8">
    <source>
        <dbReference type="Pfam" id="PF08544"/>
    </source>
</evidence>
<reference evidence="9" key="1">
    <citation type="submission" date="2023-06" db="EMBL/GenBank/DDBJ databases">
        <title>A Treasure from Seagulls: Isolation and Description of Aciduricobacillus qingdaonensis gen. nov., sp. nov., a Rare Obligately Uric Acid-utilizing Member in the Family Bacillaceae.</title>
        <authorList>
            <person name="Liu W."/>
            <person name="Wang B."/>
        </authorList>
    </citation>
    <scope>NUCLEOTIDE SEQUENCE</scope>
    <source>
        <strain evidence="9">44XB</strain>
    </source>
</reference>
<dbReference type="SUPFAM" id="SSF55060">
    <property type="entry name" value="GHMP Kinase, C-terminal domain"/>
    <property type="match status" value="1"/>
</dbReference>
<keyword evidence="6" id="KW-0067">ATP-binding</keyword>
<evidence type="ECO:0000256" key="1">
    <source>
        <dbReference type="ARBA" id="ARBA00005017"/>
    </source>
</evidence>
<dbReference type="InterPro" id="IPR006204">
    <property type="entry name" value="GHMP_kinase_N_dom"/>
</dbReference>
<comment type="pathway">
    <text evidence="1">Isoprenoid biosynthesis; isopentenyl diphosphate biosynthesis via mevalonate pathway; isopentenyl diphosphate from (R)-mevalonate: step 2/3.</text>
</comment>
<dbReference type="InterPro" id="IPR013750">
    <property type="entry name" value="GHMP_kinase_C_dom"/>
</dbReference>
<proteinExistence type="predicted"/>
<feature type="domain" description="GHMP kinase C-terminal" evidence="8">
    <location>
        <begin position="269"/>
        <end position="349"/>
    </location>
</feature>
<keyword evidence="3 9" id="KW-0808">Transferase</keyword>
<feature type="domain" description="GHMP kinase N-terminal" evidence="7">
    <location>
        <begin position="81"/>
        <end position="175"/>
    </location>
</feature>
<dbReference type="EMBL" id="CP129113">
    <property type="protein sequence ID" value="WLV24858.1"/>
    <property type="molecule type" value="Genomic_DNA"/>
</dbReference>
<dbReference type="RefSeq" id="WP_348028309.1">
    <property type="nucleotide sequence ID" value="NZ_CP129113.1"/>
</dbReference>
<evidence type="ECO:0000256" key="2">
    <source>
        <dbReference type="ARBA" id="ARBA00012958"/>
    </source>
</evidence>
<accession>A0ABY9KZ39</accession>
<dbReference type="SUPFAM" id="SSF54211">
    <property type="entry name" value="Ribosomal protein S5 domain 2-like"/>
    <property type="match status" value="1"/>
</dbReference>
<dbReference type="PRINTS" id="PR00959">
    <property type="entry name" value="MEVGALKINASE"/>
</dbReference>
<dbReference type="InterPro" id="IPR014721">
    <property type="entry name" value="Ribsml_uS5_D2-typ_fold_subgr"/>
</dbReference>
<evidence type="ECO:0000256" key="6">
    <source>
        <dbReference type="ARBA" id="ARBA00022840"/>
    </source>
</evidence>
<evidence type="ECO:0000313" key="9">
    <source>
        <dbReference type="EMBL" id="WLV24858.1"/>
    </source>
</evidence>
<dbReference type="InterPro" id="IPR035102">
    <property type="entry name" value="Phosphomevalonate_kinase"/>
</dbReference>
<dbReference type="GO" id="GO:0004631">
    <property type="term" value="F:phosphomevalonate kinase activity"/>
    <property type="evidence" value="ECO:0007669"/>
    <property type="project" value="UniProtKB-EC"/>
</dbReference>
<dbReference type="NCBIfam" id="TIGR01220">
    <property type="entry name" value="Pmev_kin_Gr_pos"/>
    <property type="match status" value="1"/>
</dbReference>
<gene>
    <name evidence="9" type="ORF">QR721_01060</name>
</gene>
<sequence>MVKSPLTVKVPGKLMVAGEYAVLDQYQRLIVMAVDKYLYATIESAEENKLSLVNFDLKNLSWSFDEDTIHIDSDVEQTRFVKEALRVVLTYVKEQEIEVPNFALEIRSELDDVSGAKYGLGSSAASVVGTVSAILTHLLPEEPDTELIFKLAAIAHINVQKSGSGADIAASSYGGWLAYSSFQAEWLLEELERKNMSISRLVKKSWQYLKVEQLDFPESLHLCVGWTGEPASTTELVAAVRKMKHEKHSDYAGFMVKSGTSVQGITHGVKENDDSLILEGITMNRQALKKLGEDAGIEIETAELAKLCDIAEEHGGAAKPSGAGGGDCGIAFVPTLEQKEQIEAAWKGAGIVPLPIQPQKTGAHIL</sequence>
<evidence type="ECO:0000259" key="7">
    <source>
        <dbReference type="Pfam" id="PF00288"/>
    </source>
</evidence>
<keyword evidence="5 9" id="KW-0418">Kinase</keyword>
<dbReference type="Pfam" id="PF00288">
    <property type="entry name" value="GHMP_kinases_N"/>
    <property type="match status" value="1"/>
</dbReference>
<dbReference type="InterPro" id="IPR036554">
    <property type="entry name" value="GHMP_kinase_C_sf"/>
</dbReference>
<dbReference type="EC" id="2.7.4.2" evidence="2"/>
<dbReference type="PANTHER" id="PTHR31814:SF2">
    <property type="entry name" value="PHOSPHOMEVALONATE KINASE"/>
    <property type="match status" value="1"/>
</dbReference>
<organism evidence="9 10">
    <name type="scientific">Aciduricibacillus chroicocephali</name>
    <dbReference type="NCBI Taxonomy" id="3054939"/>
    <lineage>
        <taxon>Bacteria</taxon>
        <taxon>Bacillati</taxon>
        <taxon>Bacillota</taxon>
        <taxon>Bacilli</taxon>
        <taxon>Bacillales</taxon>
        <taxon>Bacillaceae</taxon>
        <taxon>Aciduricibacillus</taxon>
    </lineage>
</organism>
<evidence type="ECO:0000256" key="4">
    <source>
        <dbReference type="ARBA" id="ARBA00022741"/>
    </source>
</evidence>
<dbReference type="InterPro" id="IPR005917">
    <property type="entry name" value="Pmev_kinase_bact"/>
</dbReference>
<name>A0ABY9KZ39_9BACI</name>
<protein>
    <recommendedName>
        <fullName evidence="2">phosphomevalonate kinase</fullName>
        <ecNumber evidence="2">2.7.4.2</ecNumber>
    </recommendedName>
</protein>
<dbReference type="Pfam" id="PF08544">
    <property type="entry name" value="GHMP_kinases_C"/>
    <property type="match status" value="1"/>
</dbReference>
<dbReference type="InterPro" id="IPR020568">
    <property type="entry name" value="Ribosomal_Su5_D2-typ_SF"/>
</dbReference>
<dbReference type="Proteomes" id="UP001180087">
    <property type="component" value="Chromosome"/>
</dbReference>
<evidence type="ECO:0000256" key="3">
    <source>
        <dbReference type="ARBA" id="ARBA00022679"/>
    </source>
</evidence>
<keyword evidence="4" id="KW-0547">Nucleotide-binding</keyword>
<evidence type="ECO:0000313" key="10">
    <source>
        <dbReference type="Proteomes" id="UP001180087"/>
    </source>
</evidence>